<dbReference type="InterPro" id="IPR018389">
    <property type="entry name" value="DctP_fam"/>
</dbReference>
<dbReference type="AlphaFoldDB" id="A0A6N6N160"/>
<comment type="caution">
    <text evidence="3">The sequence shown here is derived from an EMBL/GenBank/DDBJ whole genome shotgun (WGS) entry which is preliminary data.</text>
</comment>
<dbReference type="GO" id="GO:0055085">
    <property type="term" value="P:transmembrane transport"/>
    <property type="evidence" value="ECO:0007669"/>
    <property type="project" value="InterPro"/>
</dbReference>
<protein>
    <submittedName>
        <fullName evidence="3">TRAP transporter substrate-binding protein</fullName>
    </submittedName>
</protein>
<name>A0A6N6N160_9BACT</name>
<dbReference type="PANTHER" id="PTHR33376:SF15">
    <property type="entry name" value="BLL6794 PROTEIN"/>
    <property type="match status" value="1"/>
</dbReference>
<dbReference type="Gene3D" id="3.40.190.170">
    <property type="entry name" value="Bacterial extracellular solute-binding protein, family 7"/>
    <property type="match status" value="1"/>
</dbReference>
<dbReference type="PROSITE" id="PS51257">
    <property type="entry name" value="PROKAR_LIPOPROTEIN"/>
    <property type="match status" value="1"/>
</dbReference>
<feature type="signal peptide" evidence="2">
    <location>
        <begin position="1"/>
        <end position="23"/>
    </location>
</feature>
<dbReference type="PANTHER" id="PTHR33376">
    <property type="match status" value="1"/>
</dbReference>
<dbReference type="InterPro" id="IPR038404">
    <property type="entry name" value="TRAP_DctP_sf"/>
</dbReference>
<accession>A0A6N6N160</accession>
<dbReference type="Proteomes" id="UP000438699">
    <property type="component" value="Unassembled WGS sequence"/>
</dbReference>
<dbReference type="OrthoDB" id="8912194at2"/>
<organism evidence="3 4">
    <name type="scientific">Pseudodesulfovibrio senegalensis</name>
    <dbReference type="NCBI Taxonomy" id="1721087"/>
    <lineage>
        <taxon>Bacteria</taxon>
        <taxon>Pseudomonadati</taxon>
        <taxon>Thermodesulfobacteriota</taxon>
        <taxon>Desulfovibrionia</taxon>
        <taxon>Desulfovibrionales</taxon>
        <taxon>Desulfovibrionaceae</taxon>
    </lineage>
</organism>
<evidence type="ECO:0000256" key="2">
    <source>
        <dbReference type="SAM" id="SignalP"/>
    </source>
</evidence>
<keyword evidence="1 2" id="KW-0732">Signal</keyword>
<sequence length="347" mass="38057">MKKTLVAVTLAILALGLAACSGADKPAEQKTEAVTLSYANFPPKITFPCVQMERWAKEVNARTDGAVTVNTFPGSTLLGAKNMLRGVQEGQADIGCLSLAYYPGVFPCTIATNLPVGFSSATVASLTLWDLFQKYKPAEFKNLKVLTMFTSAPSNVMSKEPLKSLDDMRGVELRGSGSLLRMIEIMGAQPVGMPMSQTPEALQKGVVKGLVSSLEVLKDFNFAEICRHETITNLPVYPFAVVMNLDKWNSLPESTQKVLEDLGREQALWTGQYMDKHIHEAIEWSKEKYGINIYELTEAEQAKIRSKGQGIIADWKTEAAKAGYDANTVLGDVMKLKAKYEAEYPAQ</sequence>
<gene>
    <name evidence="3" type="ORF">F8A88_10280</name>
</gene>
<evidence type="ECO:0000313" key="4">
    <source>
        <dbReference type="Proteomes" id="UP000438699"/>
    </source>
</evidence>
<feature type="chain" id="PRO_5026801521" evidence="2">
    <location>
        <begin position="24"/>
        <end position="347"/>
    </location>
</feature>
<reference evidence="3 4" key="1">
    <citation type="journal article" date="2017" name="Int. J. Syst. Evol. Microbiol.">
        <title>Desulfovibrio senegalensis sp. nov., a mesophilic sulfate reducer isolated from marine sediment.</title>
        <authorList>
            <person name="Thioye A."/>
            <person name="Gam Z.B.A."/>
            <person name="Mbengue M."/>
            <person name="Cayol J.L."/>
            <person name="Joseph-Bartoli M."/>
            <person name="Toure-Kane C."/>
            <person name="Labat M."/>
        </authorList>
    </citation>
    <scope>NUCLEOTIDE SEQUENCE [LARGE SCALE GENOMIC DNA]</scope>
    <source>
        <strain evidence="3 4">DSM 101509</strain>
    </source>
</reference>
<dbReference type="NCBIfam" id="NF037995">
    <property type="entry name" value="TRAP_S1"/>
    <property type="match status" value="1"/>
</dbReference>
<proteinExistence type="predicted"/>
<evidence type="ECO:0000256" key="1">
    <source>
        <dbReference type="ARBA" id="ARBA00022729"/>
    </source>
</evidence>
<dbReference type="EMBL" id="WAIE01000004">
    <property type="protein sequence ID" value="KAB1441331.1"/>
    <property type="molecule type" value="Genomic_DNA"/>
</dbReference>
<dbReference type="CDD" id="cd13665">
    <property type="entry name" value="PBP2_TRAP_Dctp3_4"/>
    <property type="match status" value="1"/>
</dbReference>
<dbReference type="RefSeq" id="WP_151151074.1">
    <property type="nucleotide sequence ID" value="NZ_WAIE01000004.1"/>
</dbReference>
<dbReference type="Pfam" id="PF03480">
    <property type="entry name" value="DctP"/>
    <property type="match status" value="1"/>
</dbReference>
<keyword evidence="4" id="KW-1185">Reference proteome</keyword>
<evidence type="ECO:0000313" key="3">
    <source>
        <dbReference type="EMBL" id="KAB1441331.1"/>
    </source>
</evidence>